<protein>
    <submittedName>
        <fullName evidence="2">Uncharacterized protein</fullName>
    </submittedName>
</protein>
<keyword evidence="3" id="KW-1185">Reference proteome</keyword>
<evidence type="ECO:0000313" key="3">
    <source>
        <dbReference type="Proteomes" id="UP001396898"/>
    </source>
</evidence>
<name>A0ABR1SI04_9PEZI</name>
<evidence type="ECO:0000313" key="2">
    <source>
        <dbReference type="EMBL" id="KAK8033959.1"/>
    </source>
</evidence>
<reference evidence="2 3" key="1">
    <citation type="submission" date="2023-01" db="EMBL/GenBank/DDBJ databases">
        <title>Analysis of 21 Apiospora genomes using comparative genomics revels a genus with tremendous synthesis potential of carbohydrate active enzymes and secondary metabolites.</title>
        <authorList>
            <person name="Sorensen T."/>
        </authorList>
    </citation>
    <scope>NUCLEOTIDE SEQUENCE [LARGE SCALE GENOMIC DNA]</scope>
    <source>
        <strain evidence="2 3">CBS 20057</strain>
    </source>
</reference>
<comment type="caution">
    <text evidence="2">The sequence shown here is derived from an EMBL/GenBank/DDBJ whole genome shotgun (WGS) entry which is preliminary data.</text>
</comment>
<dbReference type="EMBL" id="JAQQWI010000006">
    <property type="protein sequence ID" value="KAK8033959.1"/>
    <property type="molecule type" value="Genomic_DNA"/>
</dbReference>
<sequence>MTIAQDRPKRGGNKKAKKSSRSTCMLDRYTDADPDFTERIAAGGTSHGMFNAAAIQRQREAEAQRAIDEFDRKWAEASRGSHG</sequence>
<feature type="compositionally biased region" description="Basic residues" evidence="1">
    <location>
        <begin position="10"/>
        <end position="20"/>
    </location>
</feature>
<evidence type="ECO:0000256" key="1">
    <source>
        <dbReference type="SAM" id="MobiDB-lite"/>
    </source>
</evidence>
<organism evidence="2 3">
    <name type="scientific">Apiospora marii</name>
    <dbReference type="NCBI Taxonomy" id="335849"/>
    <lineage>
        <taxon>Eukaryota</taxon>
        <taxon>Fungi</taxon>
        <taxon>Dikarya</taxon>
        <taxon>Ascomycota</taxon>
        <taxon>Pezizomycotina</taxon>
        <taxon>Sordariomycetes</taxon>
        <taxon>Xylariomycetidae</taxon>
        <taxon>Amphisphaeriales</taxon>
        <taxon>Apiosporaceae</taxon>
        <taxon>Apiospora</taxon>
    </lineage>
</organism>
<proteinExistence type="predicted"/>
<dbReference type="Proteomes" id="UP001396898">
    <property type="component" value="Unassembled WGS sequence"/>
</dbReference>
<feature type="region of interest" description="Disordered" evidence="1">
    <location>
        <begin position="1"/>
        <end position="23"/>
    </location>
</feature>
<accession>A0ABR1SI04</accession>
<gene>
    <name evidence="2" type="ORF">PG991_003357</name>
</gene>